<keyword evidence="2" id="KW-0809">Transit peptide</keyword>
<evidence type="ECO:0000313" key="4">
    <source>
        <dbReference type="EMBL" id="QUS36586.1"/>
    </source>
</evidence>
<organism evidence="4 5">
    <name type="scientific">Falsirhodobacter algicola</name>
    <dbReference type="NCBI Taxonomy" id="2692330"/>
    <lineage>
        <taxon>Bacteria</taxon>
        <taxon>Pseudomonadati</taxon>
        <taxon>Pseudomonadota</taxon>
        <taxon>Alphaproteobacteria</taxon>
        <taxon>Rhodobacterales</taxon>
        <taxon>Paracoccaceae</taxon>
        <taxon>Falsirhodobacter</taxon>
    </lineage>
</organism>
<evidence type="ECO:0000256" key="2">
    <source>
        <dbReference type="ARBA" id="ARBA00022946"/>
    </source>
</evidence>
<reference evidence="4" key="1">
    <citation type="submission" date="2020-01" db="EMBL/GenBank/DDBJ databases">
        <authorList>
            <person name="Yang Y."/>
            <person name="Kwon Y.M."/>
        </authorList>
    </citation>
    <scope>NUCLEOTIDE SEQUENCE</scope>
    <source>
        <strain evidence="4">PG104</strain>
    </source>
</reference>
<dbReference type="PANTHER" id="PTHR21013">
    <property type="entry name" value="ATP SYNTHASE MITOCHONDRIAL F1 COMPLEX ASSEMBLY FACTOR 2/ATP12 PROTEIN, MITOCHONDRIAL PRECURSOR"/>
    <property type="match status" value="1"/>
</dbReference>
<dbReference type="Gene3D" id="3.30.2180.10">
    <property type="entry name" value="ATP12-like"/>
    <property type="match status" value="1"/>
</dbReference>
<dbReference type="GO" id="GO:0043461">
    <property type="term" value="P:proton-transporting ATP synthase complex assembly"/>
    <property type="evidence" value="ECO:0007669"/>
    <property type="project" value="InterPro"/>
</dbReference>
<name>A0A8J8MTR9_9RHOB</name>
<dbReference type="InterPro" id="IPR042272">
    <property type="entry name" value="ATP12_ATP_synth-F1-assembly_N"/>
</dbReference>
<dbReference type="RefSeq" id="WP_211783806.1">
    <property type="nucleotide sequence ID" value="NZ_CP047289.1"/>
</dbReference>
<dbReference type="InterPro" id="IPR023335">
    <property type="entry name" value="ATP12_ortho_dom_sf"/>
</dbReference>
<dbReference type="Proteomes" id="UP000679284">
    <property type="component" value="Chromosome"/>
</dbReference>
<dbReference type="EMBL" id="CP047289">
    <property type="protein sequence ID" value="QUS36586.1"/>
    <property type="molecule type" value="Genomic_DNA"/>
</dbReference>
<protein>
    <submittedName>
        <fullName evidence="4">ATPase</fullName>
    </submittedName>
</protein>
<keyword evidence="5" id="KW-1185">Reference proteome</keyword>
<dbReference type="Pfam" id="PF07542">
    <property type="entry name" value="ATP12"/>
    <property type="match status" value="1"/>
</dbReference>
<comment type="similarity">
    <text evidence="1">Belongs to the ATP12 family.</text>
</comment>
<dbReference type="KEGG" id="fap:GR316_10105"/>
<gene>
    <name evidence="4" type="ORF">GR316_10105</name>
</gene>
<dbReference type="Gene3D" id="1.10.3580.10">
    <property type="entry name" value="ATP12 ATPase"/>
    <property type="match status" value="1"/>
</dbReference>
<dbReference type="PANTHER" id="PTHR21013:SF10">
    <property type="entry name" value="ATP SYNTHASE MITOCHONDRIAL F1 COMPLEX ASSEMBLY FACTOR 2"/>
    <property type="match status" value="1"/>
</dbReference>
<keyword evidence="3" id="KW-0143">Chaperone</keyword>
<dbReference type="InterPro" id="IPR011419">
    <property type="entry name" value="ATP12_ATP_synth-F1-assembly"/>
</dbReference>
<evidence type="ECO:0000256" key="1">
    <source>
        <dbReference type="ARBA" id="ARBA00008231"/>
    </source>
</evidence>
<evidence type="ECO:0000256" key="3">
    <source>
        <dbReference type="ARBA" id="ARBA00023186"/>
    </source>
</evidence>
<accession>A0A8J8MTR9</accession>
<evidence type="ECO:0000313" key="5">
    <source>
        <dbReference type="Proteomes" id="UP000679284"/>
    </source>
</evidence>
<sequence>MSWAPKRFWTKASAVAEEGGHAVHLDGRPVRTPAKAPLRLPTRALAERIAAEWDAQEGEVRPHTMPATRMANSAIDKVGPQRALVIEELARYGGSDLLCYRAEEPDELVARQRAWDPLLDWAAADLGSPLAVTAGVIPVAQPEPSLVRLRDHVAARSDFEIAALHDLVAISGSLVLALAVAARRLDGTTAFDLSRLDETFQAEKWGIDPESAAMEAQKKTGFLEAEAFFLLCR</sequence>
<proteinExistence type="inferred from homology"/>
<dbReference type="SUPFAM" id="SSF160909">
    <property type="entry name" value="ATP12-like"/>
    <property type="match status" value="1"/>
</dbReference>
<dbReference type="AlphaFoldDB" id="A0A8J8MTR9"/>